<dbReference type="PANTHER" id="PTHR33747">
    <property type="entry name" value="UPF0225 PROTEIN SCO1677"/>
    <property type="match status" value="1"/>
</dbReference>
<dbReference type="SUPFAM" id="SSF69340">
    <property type="entry name" value="C-terminal domain of adenylylcyclase associated protein"/>
    <property type="match status" value="1"/>
</dbReference>
<evidence type="ECO:0000256" key="1">
    <source>
        <dbReference type="SAM" id="MobiDB-lite"/>
    </source>
</evidence>
<comment type="caution">
    <text evidence="2">The sequence shown here is derived from an EMBL/GenBank/DDBJ whole genome shotgun (WGS) entry which is preliminary data.</text>
</comment>
<accession>A0A9W7L958</accession>
<evidence type="ECO:0000313" key="3">
    <source>
        <dbReference type="Proteomes" id="UP001165065"/>
    </source>
</evidence>
<dbReference type="InterPro" id="IPR036223">
    <property type="entry name" value="CAP_C_sf"/>
</dbReference>
<sequence>MSSLSAHEKKRIELQKKLKAKKGADEAPSMSVEEQKALLESKLKELKSEEDRMNEKNKTWDNDAKVFNAAVSDDTVKAAPVKLCKTVDMKTEGSMSDSEKAKLSAMIGSAHAQSMKAYSNQSGVSCDITEAECSAQTTLVFNGCSDSTYTLKAYAAKIFIQNCENTKITIAPEAKVLTETVEVHRCIETKLIISSRIGTLQMDQCVDCEATFTSNECFGNPSMIRKGREFGKDGRVVWAGCENLVVSIGKDKVVCDFEKEKLDDLTINEERTQFKVSYDARGILRSEKVIRLRNGFPSTKREDDEHDRREEAALQGLAERMGVTLSRKEDKIGKKCKPNDPCPCGSGKKFKKCCGAN</sequence>
<dbReference type="Gene3D" id="2.160.20.70">
    <property type="match status" value="1"/>
</dbReference>
<feature type="region of interest" description="Disordered" evidence="1">
    <location>
        <begin position="1"/>
        <end position="34"/>
    </location>
</feature>
<dbReference type="Proteomes" id="UP001165065">
    <property type="component" value="Unassembled WGS sequence"/>
</dbReference>
<dbReference type="PANTHER" id="PTHR33747:SF1">
    <property type="entry name" value="ADENYLATE CYCLASE-ASSOCIATED CAP C-TERMINAL DOMAIN-CONTAINING PROTEIN"/>
    <property type="match status" value="1"/>
</dbReference>
<keyword evidence="3" id="KW-1185">Reference proteome</keyword>
<dbReference type="AlphaFoldDB" id="A0A9W7L958"/>
<dbReference type="InterPro" id="IPR016098">
    <property type="entry name" value="CAP/MinC_C"/>
</dbReference>
<gene>
    <name evidence="2" type="ORF">TrCOL_g10213</name>
</gene>
<evidence type="ECO:0008006" key="4">
    <source>
        <dbReference type="Google" id="ProtNLM"/>
    </source>
</evidence>
<reference evidence="3" key="1">
    <citation type="journal article" date="2023" name="Commun. Biol.">
        <title>Genome analysis of Parmales, the sister group of diatoms, reveals the evolutionary specialization of diatoms from phago-mixotrophs to photoautotrophs.</title>
        <authorList>
            <person name="Ban H."/>
            <person name="Sato S."/>
            <person name="Yoshikawa S."/>
            <person name="Yamada K."/>
            <person name="Nakamura Y."/>
            <person name="Ichinomiya M."/>
            <person name="Sato N."/>
            <person name="Blanc-Mathieu R."/>
            <person name="Endo H."/>
            <person name="Kuwata A."/>
            <person name="Ogata H."/>
        </authorList>
    </citation>
    <scope>NUCLEOTIDE SEQUENCE [LARGE SCALE GENOMIC DNA]</scope>
</reference>
<dbReference type="Pfam" id="PF02810">
    <property type="entry name" value="SEC-C"/>
    <property type="match status" value="1"/>
</dbReference>
<dbReference type="EMBL" id="BRYA01000099">
    <property type="protein sequence ID" value="GMI39261.1"/>
    <property type="molecule type" value="Genomic_DNA"/>
</dbReference>
<dbReference type="OrthoDB" id="2522835at2759"/>
<dbReference type="InterPro" id="IPR004027">
    <property type="entry name" value="SEC_C_motif"/>
</dbReference>
<evidence type="ECO:0000313" key="2">
    <source>
        <dbReference type="EMBL" id="GMI39261.1"/>
    </source>
</evidence>
<proteinExistence type="predicted"/>
<feature type="compositionally biased region" description="Basic and acidic residues" evidence="1">
    <location>
        <begin position="1"/>
        <end position="16"/>
    </location>
</feature>
<protein>
    <recommendedName>
        <fullName evidence="4">Adenylate cyclase-associated CAP C-terminal domain-containing protein</fullName>
    </recommendedName>
</protein>
<dbReference type="SUPFAM" id="SSF103642">
    <property type="entry name" value="Sec-C motif"/>
    <property type="match status" value="1"/>
</dbReference>
<name>A0A9W7L958_9STRA</name>
<organism evidence="2 3">
    <name type="scientific">Triparma columacea</name>
    <dbReference type="NCBI Taxonomy" id="722753"/>
    <lineage>
        <taxon>Eukaryota</taxon>
        <taxon>Sar</taxon>
        <taxon>Stramenopiles</taxon>
        <taxon>Ochrophyta</taxon>
        <taxon>Bolidophyceae</taxon>
        <taxon>Parmales</taxon>
        <taxon>Triparmaceae</taxon>
        <taxon>Triparma</taxon>
    </lineage>
</organism>